<evidence type="ECO:0000256" key="1">
    <source>
        <dbReference type="SAM" id="Phobius"/>
    </source>
</evidence>
<accession>A0A8H6N7Z2</accession>
<keyword evidence="3" id="KW-1185">Reference proteome</keyword>
<feature type="transmembrane region" description="Helical" evidence="1">
    <location>
        <begin position="221"/>
        <end position="240"/>
    </location>
</feature>
<protein>
    <submittedName>
        <fullName evidence="2">Uncharacterized protein</fullName>
    </submittedName>
</protein>
<feature type="transmembrane region" description="Helical" evidence="1">
    <location>
        <begin position="576"/>
        <end position="600"/>
    </location>
</feature>
<sequence>MESTKSTAYDGASSTYSFAPLLVEDTNPPKKKRNLVWSTQASRWWWRRRWDRQDWKKAGLGALQDLKAFRWVAFLGWLFLLGWIAGLVFLSVMLAINPTSFSVSKKSACQPDGSFNLFTQDYNMWDISGFFQITVAWGTLTFANAKLIDVVWDVVFGRGGQALLAWISWSVFSDYVAASIQGSPVTYETFRTFFLQETPTLYSTWCLARDFVRSHGLRSRVVMVYVVCVAVFILAFPTLGSAMSGYQTNSGAFVRGYGGELIKYSDFDFVAYVIHDGWRVNLTGDFAVTYAKSSYSSNTEQLVNDRYGSYLPGNYYSSCAALPTSYRDDEDLTKQWEDDNPENSRCSMQLGVSSYAKKYGFFGLEQKKSTFMNQTLDAPVLNISAFYIPEQYDDNLFGRNWTDPRTQQSPFLEKEALRLAYLKGNETYDLRYVKSNGSCQPVVEMGADLNDSVRETYQWGFSFVQLFVMMILLLLWTVGTTWVWLKASMTFRMRGLRRSDKPKGFKGVLELAAAIRRELPESNPDELNRKQLVKEINKKLRGGSIELRDAESPAMYGLARGFWSWLKGRIWWHASWVAAMLMGIFLHIYLIAIFPCLFVASIVGRTHSSRAILSLGFILVGTVMFVAIVTSAGE</sequence>
<feature type="transmembrane region" description="Helical" evidence="1">
    <location>
        <begin position="71"/>
        <end position="96"/>
    </location>
</feature>
<proteinExistence type="predicted"/>
<evidence type="ECO:0000313" key="2">
    <source>
        <dbReference type="EMBL" id="KAF6822800.1"/>
    </source>
</evidence>
<evidence type="ECO:0000313" key="3">
    <source>
        <dbReference type="Proteomes" id="UP000654918"/>
    </source>
</evidence>
<organism evidence="2 3">
    <name type="scientific">Colletotrichum plurivorum</name>
    <dbReference type="NCBI Taxonomy" id="2175906"/>
    <lineage>
        <taxon>Eukaryota</taxon>
        <taxon>Fungi</taxon>
        <taxon>Dikarya</taxon>
        <taxon>Ascomycota</taxon>
        <taxon>Pezizomycotina</taxon>
        <taxon>Sordariomycetes</taxon>
        <taxon>Hypocreomycetidae</taxon>
        <taxon>Glomerellales</taxon>
        <taxon>Glomerellaceae</taxon>
        <taxon>Colletotrichum</taxon>
        <taxon>Colletotrichum orchidearum species complex</taxon>
    </lineage>
</organism>
<gene>
    <name evidence="2" type="ORF">CPLU01_11767</name>
</gene>
<reference evidence="2" key="1">
    <citation type="journal article" date="2020" name="Phytopathology">
        <title>Genome Sequence Resources of Colletotrichum truncatum, C. plurivorum, C. musicola, and C. sojae: Four Species Pathogenic to Soybean (Glycine max).</title>
        <authorList>
            <person name="Rogerio F."/>
            <person name="Boufleur T.R."/>
            <person name="Ciampi-Guillardi M."/>
            <person name="Sukno S.A."/>
            <person name="Thon M.R."/>
            <person name="Massola Junior N.S."/>
            <person name="Baroncelli R."/>
        </authorList>
    </citation>
    <scope>NUCLEOTIDE SEQUENCE</scope>
    <source>
        <strain evidence="2">LFN00145</strain>
    </source>
</reference>
<name>A0A8H6N7Z2_9PEZI</name>
<comment type="caution">
    <text evidence="2">The sequence shown here is derived from an EMBL/GenBank/DDBJ whole genome shotgun (WGS) entry which is preliminary data.</text>
</comment>
<feature type="transmembrane region" description="Helical" evidence="1">
    <location>
        <begin position="612"/>
        <end position="632"/>
    </location>
</feature>
<dbReference type="Proteomes" id="UP000654918">
    <property type="component" value="Unassembled WGS sequence"/>
</dbReference>
<feature type="transmembrane region" description="Helical" evidence="1">
    <location>
        <begin position="459"/>
        <end position="485"/>
    </location>
</feature>
<keyword evidence="1" id="KW-1133">Transmembrane helix</keyword>
<keyword evidence="1" id="KW-0812">Transmembrane</keyword>
<keyword evidence="1" id="KW-0472">Membrane</keyword>
<dbReference type="EMBL" id="WIGO01000227">
    <property type="protein sequence ID" value="KAF6822800.1"/>
    <property type="molecule type" value="Genomic_DNA"/>
</dbReference>
<dbReference type="AlphaFoldDB" id="A0A8H6N7Z2"/>